<reference evidence="2 3" key="1">
    <citation type="journal article" date="2019" name="Proc. Natl. Acad. Sci. U.S.A.">
        <title>Regulatory changes in pterin and carotenoid genes underlie balanced color polymorphisms in the wall lizard.</title>
        <authorList>
            <person name="Andrade P."/>
            <person name="Pinho C."/>
            <person name="Perez I de Lanuza G."/>
            <person name="Afonso S."/>
            <person name="Brejcha J."/>
            <person name="Rubin C.J."/>
            <person name="Wallerman O."/>
            <person name="Pereira P."/>
            <person name="Sabatino S.J."/>
            <person name="Bellati A."/>
            <person name="Pellitteri-Rosa D."/>
            <person name="Bosakova Z."/>
            <person name="Bunikis I."/>
            <person name="Carretero M.A."/>
            <person name="Feiner N."/>
            <person name="Marsik P."/>
            <person name="Pauperio F."/>
            <person name="Salvi D."/>
            <person name="Soler L."/>
            <person name="While G.M."/>
            <person name="Uller T."/>
            <person name="Font E."/>
            <person name="Andersson L."/>
            <person name="Carneiro M."/>
        </authorList>
    </citation>
    <scope>NUCLEOTIDE SEQUENCE</scope>
</reference>
<organism evidence="2 3">
    <name type="scientific">Podarcis muralis</name>
    <name type="common">Wall lizard</name>
    <name type="synonym">Lacerta muralis</name>
    <dbReference type="NCBI Taxonomy" id="64176"/>
    <lineage>
        <taxon>Eukaryota</taxon>
        <taxon>Metazoa</taxon>
        <taxon>Chordata</taxon>
        <taxon>Craniata</taxon>
        <taxon>Vertebrata</taxon>
        <taxon>Euteleostomi</taxon>
        <taxon>Lepidosauria</taxon>
        <taxon>Squamata</taxon>
        <taxon>Bifurcata</taxon>
        <taxon>Unidentata</taxon>
        <taxon>Episquamata</taxon>
        <taxon>Laterata</taxon>
        <taxon>Lacertibaenia</taxon>
        <taxon>Lacertidae</taxon>
        <taxon>Podarcis</taxon>
    </lineage>
</organism>
<proteinExistence type="predicted"/>
<dbReference type="SUPFAM" id="SSF109640">
    <property type="entry name" value="KRAB domain (Kruppel-associated box)"/>
    <property type="match status" value="1"/>
</dbReference>
<keyword evidence="3" id="KW-1185">Reference proteome</keyword>
<accession>A0A670HLL2</accession>
<dbReference type="GeneTree" id="ENSGT00990000208969"/>
<dbReference type="Ensembl" id="ENSPMRT00000000393.1">
    <property type="protein sequence ID" value="ENSPMRP00000000371.1"/>
    <property type="gene ID" value="ENSPMRG00000000288.1"/>
</dbReference>
<dbReference type="InterPro" id="IPR001909">
    <property type="entry name" value="KRAB"/>
</dbReference>
<sequence>MAANRLRLNPDKTEVLFWGGQEAWCGGHPGPEWDVAVRFTDEESALLDPDQRALHKDVMEENCGILASLGKAPCGIILSAWKFKKYVYGPTSYIFTEFNSAPYNTWEPNTTTINSNLQFFL</sequence>
<dbReference type="CDD" id="cd07765">
    <property type="entry name" value="KRAB_A-box"/>
    <property type="match status" value="1"/>
</dbReference>
<dbReference type="PROSITE" id="PS50805">
    <property type="entry name" value="KRAB"/>
    <property type="match status" value="1"/>
</dbReference>
<dbReference type="AlphaFoldDB" id="A0A670HLL2"/>
<dbReference type="GO" id="GO:0006355">
    <property type="term" value="P:regulation of DNA-templated transcription"/>
    <property type="evidence" value="ECO:0007669"/>
    <property type="project" value="InterPro"/>
</dbReference>
<name>A0A670HLL2_PODMU</name>
<dbReference type="Pfam" id="PF01352">
    <property type="entry name" value="KRAB"/>
    <property type="match status" value="1"/>
</dbReference>
<protein>
    <recommendedName>
        <fullName evidence="1">KRAB domain-containing protein</fullName>
    </recommendedName>
</protein>
<reference evidence="2" key="2">
    <citation type="submission" date="2025-08" db="UniProtKB">
        <authorList>
            <consortium name="Ensembl"/>
        </authorList>
    </citation>
    <scope>IDENTIFICATION</scope>
</reference>
<evidence type="ECO:0000259" key="1">
    <source>
        <dbReference type="PROSITE" id="PS50805"/>
    </source>
</evidence>
<dbReference type="Gene3D" id="6.10.140.140">
    <property type="match status" value="1"/>
</dbReference>
<feature type="domain" description="KRAB" evidence="1">
    <location>
        <begin position="30"/>
        <end position="115"/>
    </location>
</feature>
<dbReference type="PANTHER" id="PTHR23232">
    <property type="entry name" value="KRAB DOMAIN C2H2 ZINC FINGER"/>
    <property type="match status" value="1"/>
</dbReference>
<dbReference type="SMART" id="SM00349">
    <property type="entry name" value="KRAB"/>
    <property type="match status" value="1"/>
</dbReference>
<evidence type="ECO:0000313" key="3">
    <source>
        <dbReference type="Proteomes" id="UP000472272"/>
    </source>
</evidence>
<reference evidence="2" key="3">
    <citation type="submission" date="2025-09" db="UniProtKB">
        <authorList>
            <consortium name="Ensembl"/>
        </authorList>
    </citation>
    <scope>IDENTIFICATION</scope>
</reference>
<evidence type="ECO:0000313" key="2">
    <source>
        <dbReference type="Ensembl" id="ENSPMRP00000000371.1"/>
    </source>
</evidence>
<dbReference type="Proteomes" id="UP000472272">
    <property type="component" value="Chromosome 4"/>
</dbReference>
<dbReference type="PANTHER" id="PTHR23232:SF142">
    <property type="entry name" value="GASTRULA ZINC FINGER PROTEIN XLCGF57.1-LIKE-RELATED"/>
    <property type="match status" value="1"/>
</dbReference>
<dbReference type="InterPro" id="IPR050169">
    <property type="entry name" value="Krueppel_C2H2_ZnF"/>
</dbReference>
<dbReference type="InterPro" id="IPR036051">
    <property type="entry name" value="KRAB_dom_sf"/>
</dbReference>